<feature type="region of interest" description="Disordered" evidence="1">
    <location>
        <begin position="159"/>
        <end position="184"/>
    </location>
</feature>
<dbReference type="EMBL" id="QBLH01002148">
    <property type="protein sequence ID" value="TGZ49388.1"/>
    <property type="molecule type" value="Genomic_DNA"/>
</dbReference>
<organism evidence="2 3">
    <name type="scientific">Temnothorax longispinosus</name>
    <dbReference type="NCBI Taxonomy" id="300112"/>
    <lineage>
        <taxon>Eukaryota</taxon>
        <taxon>Metazoa</taxon>
        <taxon>Ecdysozoa</taxon>
        <taxon>Arthropoda</taxon>
        <taxon>Hexapoda</taxon>
        <taxon>Insecta</taxon>
        <taxon>Pterygota</taxon>
        <taxon>Neoptera</taxon>
        <taxon>Endopterygota</taxon>
        <taxon>Hymenoptera</taxon>
        <taxon>Apocrita</taxon>
        <taxon>Aculeata</taxon>
        <taxon>Formicoidea</taxon>
        <taxon>Formicidae</taxon>
        <taxon>Myrmicinae</taxon>
        <taxon>Temnothorax</taxon>
    </lineage>
</organism>
<sequence length="535" mass="60315">MNRNSVNRRMINQRAPRSISRLRFRPSRTFRAEENDRGTLVLHVSEASSLGLTQHSQPIVTSPPNHPSVAVSRETVFSTSEYRAYPRSSHEISVIKSRSRSESVSRARFFQPQDFSRKSIKSMLGKISVSRLRQTIDASRFPSDSNHDSIRQTVAPTITTSTTTPGTVTTAPTTTSAPTATTACSDSSNIYTENAWRRIAKEMNQPDEMSFLLPFMQERDTCSNLEDVSDDNNEDRPNEDEYHDTNNESEDDRNDDRRDDRNDDRKDDRNDDKDDDKDDNVDKELHAENEKKKKQKEINRKIITKAKNKENKCQTQPETGSAVMIKYLLEKKTAKAQITPPTQQSDANAIDTFFSSIAATVKSFCPYYQNVAKSQIFSIISDLEIKQILQEQPPNAPIQRQHSVELYHTRPYNVSRPLSSISLSPSSPSMSTIPASPSSLRAPTPSPSYYDMSIPMPHLSEQTDYTQKMSPRANKKSDKTVQTLIIGTLWQRENNGSLPALVFVVPGSKNSTRGATLVLLVNLVSLTVWPGKPFH</sequence>
<accession>A0A4S2KNI6</accession>
<feature type="compositionally biased region" description="Low complexity" evidence="1">
    <location>
        <begin position="418"/>
        <end position="440"/>
    </location>
</feature>
<keyword evidence="3" id="KW-1185">Reference proteome</keyword>
<feature type="region of interest" description="Disordered" evidence="1">
    <location>
        <begin position="418"/>
        <end position="444"/>
    </location>
</feature>
<dbReference type="STRING" id="300112.A0A4S2KNI6"/>
<name>A0A4S2KNI6_9HYME</name>
<feature type="compositionally biased region" description="Low complexity" evidence="1">
    <location>
        <begin position="159"/>
        <end position="183"/>
    </location>
</feature>
<gene>
    <name evidence="2" type="ORF">DBV15_05003</name>
</gene>
<feature type="compositionally biased region" description="Basic and acidic residues" evidence="1">
    <location>
        <begin position="254"/>
        <end position="272"/>
    </location>
</feature>
<dbReference type="AlphaFoldDB" id="A0A4S2KNI6"/>
<reference evidence="2 3" key="1">
    <citation type="journal article" date="2019" name="Philos. Trans. R. Soc. Lond., B, Biol. Sci.">
        <title>Ant behaviour and brain gene expression of defending hosts depend on the ecological success of the intruding social parasite.</title>
        <authorList>
            <person name="Kaur R."/>
            <person name="Stoldt M."/>
            <person name="Jongepier E."/>
            <person name="Feldmeyer B."/>
            <person name="Menzel F."/>
            <person name="Bornberg-Bauer E."/>
            <person name="Foitzik S."/>
        </authorList>
    </citation>
    <scope>NUCLEOTIDE SEQUENCE [LARGE SCALE GENOMIC DNA]</scope>
    <source>
        <tissue evidence="2">Whole body</tissue>
    </source>
</reference>
<proteinExistence type="predicted"/>
<evidence type="ECO:0000256" key="1">
    <source>
        <dbReference type="SAM" id="MobiDB-lite"/>
    </source>
</evidence>
<feature type="compositionally biased region" description="Basic and acidic residues" evidence="1">
    <location>
        <begin position="280"/>
        <end position="298"/>
    </location>
</feature>
<evidence type="ECO:0000313" key="3">
    <source>
        <dbReference type="Proteomes" id="UP000310200"/>
    </source>
</evidence>
<comment type="caution">
    <text evidence="2">The sequence shown here is derived from an EMBL/GenBank/DDBJ whole genome shotgun (WGS) entry which is preliminary data.</text>
</comment>
<feature type="compositionally biased region" description="Basic and acidic residues" evidence="1">
    <location>
        <begin position="234"/>
        <end position="246"/>
    </location>
</feature>
<feature type="region of interest" description="Disordered" evidence="1">
    <location>
        <begin position="225"/>
        <end position="298"/>
    </location>
</feature>
<protein>
    <submittedName>
        <fullName evidence="2">Uncharacterized protein</fullName>
    </submittedName>
</protein>
<dbReference type="Proteomes" id="UP000310200">
    <property type="component" value="Unassembled WGS sequence"/>
</dbReference>
<evidence type="ECO:0000313" key="2">
    <source>
        <dbReference type="EMBL" id="TGZ49388.1"/>
    </source>
</evidence>